<dbReference type="AlphaFoldDB" id="A0A0D7EBL2"/>
<dbReference type="PATRIC" id="fig|316.110.peg.2349"/>
<comment type="caution">
    <text evidence="2">The sequence shown here is derived from an EMBL/GenBank/DDBJ whole genome shotgun (WGS) entry which is preliminary data.</text>
</comment>
<protein>
    <submittedName>
        <fullName evidence="2">Uncharacterized protein</fullName>
    </submittedName>
</protein>
<evidence type="ECO:0000313" key="3">
    <source>
        <dbReference type="Proteomes" id="UP000032439"/>
    </source>
</evidence>
<organism evidence="2 3">
    <name type="scientific">Stutzerimonas stutzeri</name>
    <name type="common">Pseudomonas stutzeri</name>
    <dbReference type="NCBI Taxonomy" id="316"/>
    <lineage>
        <taxon>Bacteria</taxon>
        <taxon>Pseudomonadati</taxon>
        <taxon>Pseudomonadota</taxon>
        <taxon>Gammaproteobacteria</taxon>
        <taxon>Pseudomonadales</taxon>
        <taxon>Pseudomonadaceae</taxon>
        <taxon>Stutzerimonas</taxon>
    </lineage>
</organism>
<feature type="region of interest" description="Disordered" evidence="1">
    <location>
        <begin position="1"/>
        <end position="88"/>
    </location>
</feature>
<evidence type="ECO:0000313" key="2">
    <source>
        <dbReference type="EMBL" id="KIZ37895.1"/>
    </source>
</evidence>
<name>A0A0D7EBL2_STUST</name>
<sequence length="88" mass="9606">MQPSSAILQRSWKTQAGNRLRSSSDSQAFAHQDMSSQQSEVNTMSKGMDAKKNGKKKPMKTAQEKRMAKRDKKSGSGTTLLGAHAATH</sequence>
<reference evidence="2 3" key="1">
    <citation type="submission" date="2014-11" db="EMBL/GenBank/DDBJ databases">
        <title>Genomics and ecophysiology of heterotrophic nitrogen fixing bacteria isolated from estuarine surface water.</title>
        <authorList>
            <person name="Bentzon-Tilia M."/>
            <person name="Severin I."/>
            <person name="Hansen L.H."/>
            <person name="Riemann L."/>
        </authorList>
    </citation>
    <scope>NUCLEOTIDE SEQUENCE [LARGE SCALE GENOMIC DNA]</scope>
    <source>
        <strain evidence="2 3">BAL361</strain>
    </source>
</reference>
<dbReference type="GeneID" id="302373815"/>
<dbReference type="Proteomes" id="UP000032439">
    <property type="component" value="Unassembled WGS sequence"/>
</dbReference>
<feature type="compositionally biased region" description="Polar residues" evidence="1">
    <location>
        <begin position="1"/>
        <end position="45"/>
    </location>
</feature>
<gene>
    <name evidence="2" type="ORF">LO50_03625</name>
</gene>
<dbReference type="EMBL" id="JXXD01000024">
    <property type="protein sequence ID" value="KIZ37895.1"/>
    <property type="molecule type" value="Genomic_DNA"/>
</dbReference>
<accession>A0A0D7EBL2</accession>
<dbReference type="RefSeq" id="WP_041013570.1">
    <property type="nucleotide sequence ID" value="NZ_JXXD01000024.1"/>
</dbReference>
<proteinExistence type="predicted"/>
<evidence type="ECO:0000256" key="1">
    <source>
        <dbReference type="SAM" id="MobiDB-lite"/>
    </source>
</evidence>